<dbReference type="Proteomes" id="UP000714275">
    <property type="component" value="Unassembled WGS sequence"/>
</dbReference>
<dbReference type="GO" id="GO:0004672">
    <property type="term" value="F:protein kinase activity"/>
    <property type="evidence" value="ECO:0007669"/>
    <property type="project" value="InterPro"/>
</dbReference>
<keyword evidence="4" id="KW-1185">Reference proteome</keyword>
<feature type="region of interest" description="Disordered" evidence="1">
    <location>
        <begin position="378"/>
        <end position="416"/>
    </location>
</feature>
<proteinExistence type="predicted"/>
<protein>
    <recommendedName>
        <fullName evidence="2">Protein kinase domain-containing protein</fullName>
    </recommendedName>
</protein>
<dbReference type="InterPro" id="IPR040976">
    <property type="entry name" value="Pkinase_fungal"/>
</dbReference>
<dbReference type="InterPro" id="IPR000719">
    <property type="entry name" value="Prot_kinase_dom"/>
</dbReference>
<dbReference type="SUPFAM" id="SSF56112">
    <property type="entry name" value="Protein kinase-like (PK-like)"/>
    <property type="match status" value="1"/>
</dbReference>
<gene>
    <name evidence="3" type="ORF">EV702DRAFT_1191576</name>
</gene>
<sequence length="416" mass="46540">MPTGAIGWVIDDIGEVYWILAILWKSCGLFSCGTVCYHVQHKNTKKEYALKDCWVDVDSLDHEVEFLQAVDGVPNVVQLVKCWDVEYAGCVDSTLNIQNHSEPELVNVFLDLVVAHKTLTFEREVLHGDLSPNNLIIHEGKGYFIDFDHAKFVQLYNQAKDSCGTLMGGIPTPESVDHRASDDLKSLFYILLEFTTIYGGPNGLITDRGVPPENTCRWNKVYMMMDRDGLGTSGSLKKEFIMDKSSNYKPVPYFQACHPILEDWRMAIRNALLNDKEVSHDHIHEIIQRRLDNINSFLSPEILFPLLPMLSATPLGTSSPAATQVPLPRHLSQITHLAHSSIPSGPSSSFAPPPPPSLPVLRSYLSQINCLAHSSVPSSPSSLFTPPPPPSPPILRNHSHRSQWKKREPDSEVFML</sequence>
<dbReference type="GO" id="GO:0005524">
    <property type="term" value="F:ATP binding"/>
    <property type="evidence" value="ECO:0007669"/>
    <property type="project" value="InterPro"/>
</dbReference>
<dbReference type="PROSITE" id="PS50011">
    <property type="entry name" value="PROTEIN_KINASE_DOM"/>
    <property type="match status" value="1"/>
</dbReference>
<dbReference type="SMART" id="SM00220">
    <property type="entry name" value="S_TKc"/>
    <property type="match status" value="1"/>
</dbReference>
<accession>A0A9P7D8P4</accession>
<evidence type="ECO:0000313" key="4">
    <source>
        <dbReference type="Proteomes" id="UP000714275"/>
    </source>
</evidence>
<comment type="caution">
    <text evidence="3">The sequence shown here is derived from an EMBL/GenBank/DDBJ whole genome shotgun (WGS) entry which is preliminary data.</text>
</comment>
<dbReference type="EMBL" id="JABBWD010000002">
    <property type="protein sequence ID" value="KAG1783138.1"/>
    <property type="molecule type" value="Genomic_DNA"/>
</dbReference>
<feature type="domain" description="Protein kinase" evidence="2">
    <location>
        <begin position="1"/>
        <end position="298"/>
    </location>
</feature>
<organism evidence="3 4">
    <name type="scientific">Suillus placidus</name>
    <dbReference type="NCBI Taxonomy" id="48579"/>
    <lineage>
        <taxon>Eukaryota</taxon>
        <taxon>Fungi</taxon>
        <taxon>Dikarya</taxon>
        <taxon>Basidiomycota</taxon>
        <taxon>Agaricomycotina</taxon>
        <taxon>Agaricomycetes</taxon>
        <taxon>Agaricomycetidae</taxon>
        <taxon>Boletales</taxon>
        <taxon>Suillineae</taxon>
        <taxon>Suillaceae</taxon>
        <taxon>Suillus</taxon>
    </lineage>
</organism>
<dbReference type="Pfam" id="PF17667">
    <property type="entry name" value="Pkinase_fungal"/>
    <property type="match status" value="2"/>
</dbReference>
<dbReference type="Gene3D" id="1.10.510.10">
    <property type="entry name" value="Transferase(Phosphotransferase) domain 1"/>
    <property type="match status" value="1"/>
</dbReference>
<dbReference type="AlphaFoldDB" id="A0A9P7D8P4"/>
<evidence type="ECO:0000313" key="3">
    <source>
        <dbReference type="EMBL" id="KAG1783138.1"/>
    </source>
</evidence>
<name>A0A9P7D8P4_9AGAM</name>
<dbReference type="InterPro" id="IPR011009">
    <property type="entry name" value="Kinase-like_dom_sf"/>
</dbReference>
<dbReference type="OrthoDB" id="2683627at2759"/>
<evidence type="ECO:0000256" key="1">
    <source>
        <dbReference type="SAM" id="MobiDB-lite"/>
    </source>
</evidence>
<reference evidence="3" key="1">
    <citation type="journal article" date="2020" name="New Phytol.">
        <title>Comparative genomics reveals dynamic genome evolution in host specialist ectomycorrhizal fungi.</title>
        <authorList>
            <person name="Lofgren L.A."/>
            <person name="Nguyen N.H."/>
            <person name="Vilgalys R."/>
            <person name="Ruytinx J."/>
            <person name="Liao H.L."/>
            <person name="Branco S."/>
            <person name="Kuo A."/>
            <person name="LaButti K."/>
            <person name="Lipzen A."/>
            <person name="Andreopoulos W."/>
            <person name="Pangilinan J."/>
            <person name="Riley R."/>
            <person name="Hundley H."/>
            <person name="Na H."/>
            <person name="Barry K."/>
            <person name="Grigoriev I.V."/>
            <person name="Stajich J.E."/>
            <person name="Kennedy P.G."/>
        </authorList>
    </citation>
    <scope>NUCLEOTIDE SEQUENCE</scope>
    <source>
        <strain evidence="3">DOB743</strain>
    </source>
</reference>
<evidence type="ECO:0000259" key="2">
    <source>
        <dbReference type="PROSITE" id="PS50011"/>
    </source>
</evidence>